<proteinExistence type="inferred from homology"/>
<organism evidence="9 10">
    <name type="scientific">Sphaceloma murrayae</name>
    <dbReference type="NCBI Taxonomy" id="2082308"/>
    <lineage>
        <taxon>Eukaryota</taxon>
        <taxon>Fungi</taxon>
        <taxon>Dikarya</taxon>
        <taxon>Ascomycota</taxon>
        <taxon>Pezizomycotina</taxon>
        <taxon>Dothideomycetes</taxon>
        <taxon>Dothideomycetidae</taxon>
        <taxon>Myriangiales</taxon>
        <taxon>Elsinoaceae</taxon>
        <taxon>Sphaceloma</taxon>
    </lineage>
</organism>
<dbReference type="InParanoid" id="A0A2K1QP70"/>
<dbReference type="Gene3D" id="3.40.50.10240">
    <property type="entry name" value="Thiamin pyrophosphokinase, catalytic domain"/>
    <property type="match status" value="1"/>
</dbReference>
<dbReference type="PIRSF" id="PIRSF031057">
    <property type="entry name" value="Thiamin_pyrophosphokinase"/>
    <property type="match status" value="1"/>
</dbReference>
<dbReference type="PANTHER" id="PTHR13622">
    <property type="entry name" value="THIAMIN PYROPHOSPHOKINASE"/>
    <property type="match status" value="1"/>
</dbReference>
<dbReference type="Proteomes" id="UP000243797">
    <property type="component" value="Unassembled WGS sequence"/>
</dbReference>
<dbReference type="InterPro" id="IPR036759">
    <property type="entry name" value="TPK_catalytic_sf"/>
</dbReference>
<dbReference type="SUPFAM" id="SSF63862">
    <property type="entry name" value="Thiamin pyrophosphokinase, substrate-binding domain"/>
    <property type="match status" value="1"/>
</dbReference>
<evidence type="ECO:0000256" key="2">
    <source>
        <dbReference type="ARBA" id="ARBA00006785"/>
    </source>
</evidence>
<comment type="catalytic activity">
    <reaction evidence="7">
        <text>thiamine + ATP = thiamine diphosphate + AMP + H(+)</text>
        <dbReference type="Rhea" id="RHEA:11576"/>
        <dbReference type="ChEBI" id="CHEBI:15378"/>
        <dbReference type="ChEBI" id="CHEBI:18385"/>
        <dbReference type="ChEBI" id="CHEBI:30616"/>
        <dbReference type="ChEBI" id="CHEBI:58937"/>
        <dbReference type="ChEBI" id="CHEBI:456215"/>
    </reaction>
</comment>
<dbReference type="GO" id="GO:0006772">
    <property type="term" value="P:thiamine metabolic process"/>
    <property type="evidence" value="ECO:0007669"/>
    <property type="project" value="InterPro"/>
</dbReference>
<keyword evidence="3 7" id="KW-0808">Transferase</keyword>
<dbReference type="AlphaFoldDB" id="A0A2K1QP70"/>
<protein>
    <recommendedName>
        <fullName evidence="7">Thiamine pyrophosphokinase</fullName>
        <ecNumber evidence="7">2.7.6.2</ecNumber>
    </recommendedName>
</protein>
<dbReference type="CDD" id="cd07995">
    <property type="entry name" value="TPK"/>
    <property type="match status" value="1"/>
</dbReference>
<dbReference type="STRING" id="2082308.A0A2K1QP70"/>
<keyword evidence="10" id="KW-1185">Reference proteome</keyword>
<evidence type="ECO:0000313" key="9">
    <source>
        <dbReference type="EMBL" id="PNS16749.1"/>
    </source>
</evidence>
<dbReference type="InterPro" id="IPR006282">
    <property type="entry name" value="Thi_PPkinase"/>
</dbReference>
<dbReference type="GO" id="GO:0009229">
    <property type="term" value="P:thiamine diphosphate biosynthetic process"/>
    <property type="evidence" value="ECO:0007669"/>
    <property type="project" value="UniProtKB-UniRule"/>
</dbReference>
<reference evidence="9 10" key="1">
    <citation type="submission" date="2017-06" db="EMBL/GenBank/DDBJ databases">
        <title>Draft genome sequence of a variant of Elsinoe murrayae.</title>
        <authorList>
            <person name="Cheng Q."/>
        </authorList>
    </citation>
    <scope>NUCLEOTIDE SEQUENCE [LARGE SCALE GENOMIC DNA]</scope>
    <source>
        <strain evidence="9 10">CQ-2017a</strain>
    </source>
</reference>
<evidence type="ECO:0000313" key="10">
    <source>
        <dbReference type="Proteomes" id="UP000243797"/>
    </source>
</evidence>
<dbReference type="GO" id="GO:0016301">
    <property type="term" value="F:kinase activity"/>
    <property type="evidence" value="ECO:0007669"/>
    <property type="project" value="UniProtKB-UniRule"/>
</dbReference>
<evidence type="ECO:0000256" key="5">
    <source>
        <dbReference type="ARBA" id="ARBA00022777"/>
    </source>
</evidence>
<keyword evidence="4 7" id="KW-0547">Nucleotide-binding</keyword>
<dbReference type="EC" id="2.7.6.2" evidence="7"/>
<evidence type="ECO:0000256" key="4">
    <source>
        <dbReference type="ARBA" id="ARBA00022741"/>
    </source>
</evidence>
<dbReference type="Pfam" id="PF04263">
    <property type="entry name" value="TPK_catalytic"/>
    <property type="match status" value="1"/>
</dbReference>
<comment type="similarity">
    <text evidence="2 7">Belongs to the thiamine pyrophosphokinase family.</text>
</comment>
<dbReference type="InterPro" id="IPR007371">
    <property type="entry name" value="TPK_catalytic"/>
</dbReference>
<dbReference type="UniPathway" id="UPA00060">
    <property type="reaction ID" value="UER00597"/>
</dbReference>
<keyword evidence="5 7" id="KW-0418">Kinase</keyword>
<evidence type="ECO:0000256" key="6">
    <source>
        <dbReference type="ARBA" id="ARBA00022840"/>
    </source>
</evidence>
<dbReference type="NCBIfam" id="TIGR01378">
    <property type="entry name" value="thi_PPkinase"/>
    <property type="match status" value="1"/>
</dbReference>
<dbReference type="OrthoDB" id="25149at2759"/>
<feature type="domain" description="Thiamin pyrophosphokinase thiamin-binding" evidence="8">
    <location>
        <begin position="182"/>
        <end position="249"/>
    </location>
</feature>
<evidence type="ECO:0000256" key="3">
    <source>
        <dbReference type="ARBA" id="ARBA00022679"/>
    </source>
</evidence>
<dbReference type="InterPro" id="IPR016966">
    <property type="entry name" value="Thiamin_pyrophosphokinase_euk"/>
</dbReference>
<dbReference type="GO" id="GO:0005524">
    <property type="term" value="F:ATP binding"/>
    <property type="evidence" value="ECO:0007669"/>
    <property type="project" value="UniProtKB-UniRule"/>
</dbReference>
<comment type="pathway">
    <text evidence="1 7">Cofactor biosynthesis; thiamine diphosphate biosynthesis; thiamine diphosphate from thiamine: step 1/1.</text>
</comment>
<dbReference type="SUPFAM" id="SSF63999">
    <property type="entry name" value="Thiamin pyrophosphokinase, catalytic domain"/>
    <property type="match status" value="1"/>
</dbReference>
<gene>
    <name evidence="9" type="ORF">CAC42_4713</name>
</gene>
<dbReference type="Pfam" id="PF04265">
    <property type="entry name" value="TPK_B1_binding"/>
    <property type="match status" value="1"/>
</dbReference>
<dbReference type="GO" id="GO:0004788">
    <property type="term" value="F:thiamine diphosphokinase activity"/>
    <property type="evidence" value="ECO:0007669"/>
    <property type="project" value="UniProtKB-UniRule"/>
</dbReference>
<evidence type="ECO:0000256" key="1">
    <source>
        <dbReference type="ARBA" id="ARBA00005078"/>
    </source>
</evidence>
<dbReference type="InterPro" id="IPR036371">
    <property type="entry name" value="TPK_B1-bd_sf"/>
</dbReference>
<dbReference type="InterPro" id="IPR007373">
    <property type="entry name" value="Thiamin_PyroPKinase_B1-bd"/>
</dbReference>
<dbReference type="SMART" id="SM00983">
    <property type="entry name" value="TPK_B1_binding"/>
    <property type="match status" value="1"/>
</dbReference>
<evidence type="ECO:0000256" key="7">
    <source>
        <dbReference type="PIRNR" id="PIRNR031057"/>
    </source>
</evidence>
<accession>A0A2K1QP70</accession>
<comment type="caution">
    <text evidence="9">The sequence shown here is derived from an EMBL/GenBank/DDBJ whole genome shotgun (WGS) entry which is preliminary data.</text>
</comment>
<dbReference type="EMBL" id="NKHZ01000055">
    <property type="protein sequence ID" value="PNS16749.1"/>
    <property type="molecule type" value="Genomic_DNA"/>
</dbReference>
<keyword evidence="6 7" id="KW-0067">ATP-binding</keyword>
<sequence>MSNPAAKLLDPLKLLKDSLGSRPRDSGGNTGLIILNTPITNPDLLQRLWTKASYIVCADGGANQLYDLLNRLDDNLLEALKPDEIHGDLDSIRDSVRQHYTSENVPITKDDDQYHTDFEKSIGRIAASLPAVIDILVLGSLSGRVDQGIGLLSEMYRQQKRHPEITLWFLSEDNISFVLDRGHTTIATDVSTGLITENAGILPLFGPASITIEGFEWDVSDWHTELGDQVSTSNHIKASQVAISTNHPVLFTIELGNLAK</sequence>
<evidence type="ECO:0000259" key="8">
    <source>
        <dbReference type="SMART" id="SM00983"/>
    </source>
</evidence>
<dbReference type="FunCoup" id="A0A2K1QP70">
    <property type="interactions" value="278"/>
</dbReference>
<dbReference type="GO" id="GO:0030975">
    <property type="term" value="F:thiamine binding"/>
    <property type="evidence" value="ECO:0007669"/>
    <property type="project" value="UniProtKB-UniRule"/>
</dbReference>
<dbReference type="PANTHER" id="PTHR13622:SF8">
    <property type="entry name" value="THIAMIN PYROPHOSPHOKINASE 1"/>
    <property type="match status" value="1"/>
</dbReference>
<name>A0A2K1QP70_9PEZI</name>